<evidence type="ECO:0000259" key="12">
    <source>
        <dbReference type="PROSITE" id="PS52015"/>
    </source>
</evidence>
<accession>A0ABR9XPV5</accession>
<feature type="compositionally biased region" description="Low complexity" evidence="10">
    <location>
        <begin position="101"/>
        <end position="125"/>
    </location>
</feature>
<evidence type="ECO:0000256" key="7">
    <source>
        <dbReference type="ARBA" id="ARBA00022927"/>
    </source>
</evidence>
<evidence type="ECO:0000313" key="14">
    <source>
        <dbReference type="Proteomes" id="UP000619838"/>
    </source>
</evidence>
<keyword evidence="14" id="KW-1185">Reference proteome</keyword>
<keyword evidence="6" id="KW-0812">Transmembrane</keyword>
<feature type="region of interest" description="Disordered" evidence="10">
    <location>
        <begin position="46"/>
        <end position="129"/>
    </location>
</feature>
<feature type="domain" description="TonB C-terminal" evidence="12">
    <location>
        <begin position="129"/>
        <end position="217"/>
    </location>
</feature>
<comment type="caution">
    <text evidence="13">The sequence shown here is derived from an EMBL/GenBank/DDBJ whole genome shotgun (WGS) entry which is preliminary data.</text>
</comment>
<keyword evidence="9" id="KW-0472">Membrane</keyword>
<dbReference type="EMBL" id="JADGII010000003">
    <property type="protein sequence ID" value="MBF0636075.1"/>
    <property type="molecule type" value="Genomic_DNA"/>
</dbReference>
<evidence type="ECO:0000256" key="2">
    <source>
        <dbReference type="ARBA" id="ARBA00006555"/>
    </source>
</evidence>
<feature type="chain" id="PRO_5045401127" evidence="11">
    <location>
        <begin position="30"/>
        <end position="217"/>
    </location>
</feature>
<dbReference type="Gene3D" id="3.30.1150.10">
    <property type="match status" value="1"/>
</dbReference>
<evidence type="ECO:0000256" key="10">
    <source>
        <dbReference type="SAM" id="MobiDB-lite"/>
    </source>
</evidence>
<sequence>MNHKTITRLSFLCAVASHALVLAVLPRHSAEEPIPSTPVTLTMHTISRSSCQQPEPPADRPDTPPPAPVKGKIPVQQKRETRPQPKPASTPASPHTENPLQQPQTVSGPSSSSAQSRQSAAASRPSPDKYLSTVRTLIEQNKYYPSFARRLEHEGIVHLRLVIAADGTIKSLNILNASGYSTLDKAALKAVRKAGPFPPPPAENQQAITVPLTYSLY</sequence>
<comment type="subcellular location">
    <subcellularLocation>
        <location evidence="1">Cell inner membrane</location>
        <topology evidence="1">Single-pass membrane protein</topology>
        <orientation evidence="1">Periplasmic side</orientation>
    </subcellularLocation>
</comment>
<dbReference type="PROSITE" id="PS52015">
    <property type="entry name" value="TONB_CTD"/>
    <property type="match status" value="1"/>
</dbReference>
<evidence type="ECO:0000256" key="6">
    <source>
        <dbReference type="ARBA" id="ARBA00022692"/>
    </source>
</evidence>
<keyword evidence="4" id="KW-1003">Cell membrane</keyword>
<proteinExistence type="inferred from homology"/>
<dbReference type="InterPro" id="IPR003538">
    <property type="entry name" value="TonB"/>
</dbReference>
<evidence type="ECO:0000256" key="8">
    <source>
        <dbReference type="ARBA" id="ARBA00022989"/>
    </source>
</evidence>
<dbReference type="NCBIfam" id="TIGR01352">
    <property type="entry name" value="tonB_Cterm"/>
    <property type="match status" value="1"/>
</dbReference>
<dbReference type="InterPro" id="IPR037682">
    <property type="entry name" value="TonB_C"/>
</dbReference>
<protein>
    <submittedName>
        <fullName evidence="13">Energy transducer TonB</fullName>
    </submittedName>
</protein>
<feature type="signal peptide" evidence="11">
    <location>
        <begin position="1"/>
        <end position="29"/>
    </location>
</feature>
<dbReference type="PANTHER" id="PTHR33446">
    <property type="entry name" value="PROTEIN TONB-RELATED"/>
    <property type="match status" value="1"/>
</dbReference>
<keyword evidence="11" id="KW-0732">Signal</keyword>
<dbReference type="Proteomes" id="UP000619838">
    <property type="component" value="Unassembled WGS sequence"/>
</dbReference>
<reference evidence="13 14" key="1">
    <citation type="journal article" date="2020" name="Microorganisms">
        <title>Simultaneous Genome Sequencing of Prosthecochloris ethylica and Desulfuromonas acetoxidans within a Syntrophic Mixture Reveals Unique Pili and Protein Interactions.</title>
        <authorList>
            <person name="Kyndt J.A."/>
            <person name="Van Beeumen J.J."/>
            <person name="Meyer T.E."/>
        </authorList>
    </citation>
    <scope>NUCLEOTIDE SEQUENCE [LARGE SCALE GENOMIC DNA]</scope>
    <source>
        <strain evidence="13 14">N3</strain>
    </source>
</reference>
<evidence type="ECO:0000313" key="13">
    <source>
        <dbReference type="EMBL" id="MBF0636075.1"/>
    </source>
</evidence>
<organism evidence="13 14">
    <name type="scientific">Prosthecochloris ethylica</name>
    <dbReference type="NCBI Taxonomy" id="2743976"/>
    <lineage>
        <taxon>Bacteria</taxon>
        <taxon>Pseudomonadati</taxon>
        <taxon>Chlorobiota</taxon>
        <taxon>Chlorobiia</taxon>
        <taxon>Chlorobiales</taxon>
        <taxon>Chlorobiaceae</taxon>
        <taxon>Prosthecochloris</taxon>
    </lineage>
</organism>
<evidence type="ECO:0000256" key="1">
    <source>
        <dbReference type="ARBA" id="ARBA00004383"/>
    </source>
</evidence>
<dbReference type="Pfam" id="PF03544">
    <property type="entry name" value="TonB_C"/>
    <property type="match status" value="1"/>
</dbReference>
<keyword evidence="8" id="KW-1133">Transmembrane helix</keyword>
<evidence type="ECO:0000256" key="5">
    <source>
        <dbReference type="ARBA" id="ARBA00022519"/>
    </source>
</evidence>
<dbReference type="PANTHER" id="PTHR33446:SF2">
    <property type="entry name" value="PROTEIN TONB"/>
    <property type="match status" value="1"/>
</dbReference>
<gene>
    <name evidence="13" type="ORF">INT08_02615</name>
</gene>
<feature type="compositionally biased region" description="Polar residues" evidence="10">
    <location>
        <begin position="90"/>
        <end position="100"/>
    </location>
</feature>
<evidence type="ECO:0000256" key="9">
    <source>
        <dbReference type="ARBA" id="ARBA00023136"/>
    </source>
</evidence>
<evidence type="ECO:0000256" key="3">
    <source>
        <dbReference type="ARBA" id="ARBA00022448"/>
    </source>
</evidence>
<evidence type="ECO:0000256" key="11">
    <source>
        <dbReference type="SAM" id="SignalP"/>
    </source>
</evidence>
<comment type="similarity">
    <text evidence="2">Belongs to the TonB family.</text>
</comment>
<dbReference type="SUPFAM" id="SSF74653">
    <property type="entry name" value="TolA/TonB C-terminal domain"/>
    <property type="match status" value="1"/>
</dbReference>
<dbReference type="InterPro" id="IPR006260">
    <property type="entry name" value="TonB/TolA_C"/>
</dbReference>
<dbReference type="PRINTS" id="PR01374">
    <property type="entry name" value="TONBPROTEIN"/>
</dbReference>
<evidence type="ECO:0000256" key="4">
    <source>
        <dbReference type="ARBA" id="ARBA00022475"/>
    </source>
</evidence>
<name>A0ABR9XPV5_9CHLB</name>
<dbReference type="RefSeq" id="WP_175187301.1">
    <property type="nucleotide sequence ID" value="NZ_JABVZQ010000006.1"/>
</dbReference>
<dbReference type="InterPro" id="IPR051045">
    <property type="entry name" value="TonB-dependent_transducer"/>
</dbReference>
<keyword evidence="7" id="KW-0653">Protein transport</keyword>
<keyword evidence="5" id="KW-0997">Cell inner membrane</keyword>
<keyword evidence="3" id="KW-0813">Transport</keyword>